<proteinExistence type="predicted"/>
<evidence type="ECO:0000259" key="4">
    <source>
        <dbReference type="Pfam" id="PF01648"/>
    </source>
</evidence>
<keyword evidence="3" id="KW-0479">Metal-binding</keyword>
<feature type="binding site" evidence="2">
    <location>
        <position position="164"/>
    </location>
    <ligand>
        <name>CoA</name>
        <dbReference type="ChEBI" id="CHEBI:57287"/>
    </ligand>
</feature>
<organism evidence="6 7">
    <name type="scientific">Asanoa ishikariensis</name>
    <dbReference type="NCBI Taxonomy" id="137265"/>
    <lineage>
        <taxon>Bacteria</taxon>
        <taxon>Bacillati</taxon>
        <taxon>Actinomycetota</taxon>
        <taxon>Actinomycetes</taxon>
        <taxon>Micromonosporales</taxon>
        <taxon>Micromonosporaceae</taxon>
        <taxon>Asanoa</taxon>
    </lineage>
</organism>
<dbReference type="InterPro" id="IPR008278">
    <property type="entry name" value="4-PPantetheinyl_Trfase_dom"/>
</dbReference>
<dbReference type="GO" id="GO:0008897">
    <property type="term" value="F:holo-[acyl-carrier-protein] synthase activity"/>
    <property type="evidence" value="ECO:0007669"/>
    <property type="project" value="InterPro"/>
</dbReference>
<keyword evidence="3" id="KW-0460">Magnesium</keyword>
<evidence type="ECO:0000256" key="1">
    <source>
        <dbReference type="ARBA" id="ARBA00022679"/>
    </source>
</evidence>
<name>A0A1H3T973_9ACTN</name>
<dbReference type="PRINTS" id="PR01399">
    <property type="entry name" value="ENTSNTHTASED"/>
</dbReference>
<dbReference type="Gene3D" id="3.90.470.20">
    <property type="entry name" value="4'-phosphopantetheinyl transferase domain"/>
    <property type="match status" value="1"/>
</dbReference>
<dbReference type="Pfam" id="PF01648">
    <property type="entry name" value="ACPS"/>
    <property type="match status" value="1"/>
</dbReference>
<feature type="binding site" evidence="2">
    <location>
        <position position="47"/>
    </location>
    <ligand>
        <name>CoA</name>
        <dbReference type="ChEBI" id="CHEBI:57287"/>
    </ligand>
</feature>
<feature type="binding site" evidence="2">
    <location>
        <position position="150"/>
    </location>
    <ligand>
        <name>CoA</name>
        <dbReference type="ChEBI" id="CHEBI:57287"/>
    </ligand>
</feature>
<dbReference type="STRING" id="137265.SAMN05421684_5369"/>
<sequence length="220" mass="23206">MLGELLPPAVRVVEVHDDPPGIELYAQERALVARAVEARRREFTTGRHCARTALARLGFPPAAIAKDARGGPLWPSGVVGSITHCAGYRAAAVARAADLAVVGIDAEPAEPLPAGVLDLISLEQERAELAELAGGWPGIPWERLLFSAKESVYKCWAPLAGTFLDFDGAYVRFDPPTRSFVARLLAPGAEVVAGADGELHGRFAVRDGLLVTAIARGAVG</sequence>
<feature type="binding site" evidence="2">
    <location>
        <begin position="83"/>
        <end position="84"/>
    </location>
    <ligand>
        <name>CoA</name>
        <dbReference type="ChEBI" id="CHEBI:57287"/>
    </ligand>
</feature>
<accession>A0A1H3T973</accession>
<dbReference type="OrthoDB" id="8210607at2"/>
<evidence type="ECO:0000313" key="6">
    <source>
        <dbReference type="EMBL" id="SDZ46822.1"/>
    </source>
</evidence>
<feature type="binding site" evidence="3">
    <location>
        <position position="107"/>
    </location>
    <ligand>
        <name>Mg(2+)</name>
        <dbReference type="ChEBI" id="CHEBI:18420"/>
    </ligand>
</feature>
<dbReference type="Proteomes" id="UP000199632">
    <property type="component" value="Unassembled WGS sequence"/>
</dbReference>
<feature type="domain" description="4'-phosphopantetheinyl transferase" evidence="4">
    <location>
        <begin position="102"/>
        <end position="182"/>
    </location>
</feature>
<feature type="binding site" evidence="3">
    <location>
        <position position="105"/>
    </location>
    <ligand>
        <name>Mg(2+)</name>
        <dbReference type="ChEBI" id="CHEBI:18420"/>
    </ligand>
</feature>
<dbReference type="GO" id="GO:0005886">
    <property type="term" value="C:plasma membrane"/>
    <property type="evidence" value="ECO:0007669"/>
    <property type="project" value="TreeGrafter"/>
</dbReference>
<feature type="binding site" evidence="3">
    <location>
        <position position="106"/>
    </location>
    <ligand>
        <name>Mg(2+)</name>
        <dbReference type="ChEBI" id="CHEBI:18420"/>
    </ligand>
</feature>
<dbReference type="InterPro" id="IPR003542">
    <property type="entry name" value="Enbac_synth_compD-like"/>
</dbReference>
<dbReference type="GO" id="GO:0009366">
    <property type="term" value="C:enterobactin synthetase complex"/>
    <property type="evidence" value="ECO:0007669"/>
    <property type="project" value="InterPro"/>
</dbReference>
<dbReference type="EMBL" id="FNQB01000003">
    <property type="protein sequence ID" value="SDZ46822.1"/>
    <property type="molecule type" value="Genomic_DNA"/>
</dbReference>
<reference evidence="7" key="1">
    <citation type="submission" date="2016-10" db="EMBL/GenBank/DDBJ databases">
        <authorList>
            <person name="Varghese N."/>
            <person name="Submissions S."/>
        </authorList>
    </citation>
    <scope>NUCLEOTIDE SEQUENCE [LARGE SCALE GENOMIC DNA]</scope>
    <source>
        <strain evidence="7">DSM 44718</strain>
    </source>
</reference>
<dbReference type="PANTHER" id="PTHR38096">
    <property type="entry name" value="ENTEROBACTIN SYNTHASE COMPONENT D"/>
    <property type="match status" value="1"/>
</dbReference>
<dbReference type="AlphaFoldDB" id="A0A1H3T973"/>
<evidence type="ECO:0000259" key="5">
    <source>
        <dbReference type="Pfam" id="PF17837"/>
    </source>
</evidence>
<evidence type="ECO:0000256" key="3">
    <source>
        <dbReference type="PIRSR" id="PIRSR603542-2"/>
    </source>
</evidence>
<dbReference type="SUPFAM" id="SSF56214">
    <property type="entry name" value="4'-phosphopantetheinyl transferase"/>
    <property type="match status" value="1"/>
</dbReference>
<keyword evidence="7" id="KW-1185">Reference proteome</keyword>
<feature type="binding site" evidence="2">
    <location>
        <position position="105"/>
    </location>
    <ligand>
        <name>CoA</name>
        <dbReference type="ChEBI" id="CHEBI:57287"/>
    </ligand>
</feature>
<dbReference type="PANTHER" id="PTHR38096:SF1">
    <property type="entry name" value="ENTEROBACTIN SYNTHASE COMPONENT D"/>
    <property type="match status" value="1"/>
</dbReference>
<dbReference type="RefSeq" id="WP_090798707.1">
    <property type="nucleotide sequence ID" value="NZ_BOND01000003.1"/>
</dbReference>
<dbReference type="InterPro" id="IPR041354">
    <property type="entry name" value="4PPT_N"/>
</dbReference>
<feature type="binding site" evidence="2">
    <location>
        <position position="154"/>
    </location>
    <ligand>
        <name>CoA</name>
        <dbReference type="ChEBI" id="CHEBI:57287"/>
    </ligand>
</feature>
<dbReference type="InterPro" id="IPR037143">
    <property type="entry name" value="4-PPantetheinyl_Trfase_dom_sf"/>
</dbReference>
<keyword evidence="1 6" id="KW-0808">Transferase</keyword>
<evidence type="ECO:0000256" key="2">
    <source>
        <dbReference type="PIRSR" id="PIRSR603542-1"/>
    </source>
</evidence>
<gene>
    <name evidence="6" type="ORF">SAMN05421684_5369</name>
</gene>
<dbReference type="GO" id="GO:0000287">
    <property type="term" value="F:magnesium ion binding"/>
    <property type="evidence" value="ECO:0007669"/>
    <property type="project" value="InterPro"/>
</dbReference>
<protein>
    <submittedName>
        <fullName evidence="6">4'-phosphopantetheinyl transferase EntD (Siderophore biosynthesis)</fullName>
    </submittedName>
</protein>
<dbReference type="Pfam" id="PF17837">
    <property type="entry name" value="4PPT_N"/>
    <property type="match status" value="1"/>
</dbReference>
<feature type="binding site" evidence="2">
    <location>
        <position position="39"/>
    </location>
    <ligand>
        <name>CoA</name>
        <dbReference type="ChEBI" id="CHEBI:57287"/>
    </ligand>
</feature>
<comment type="cofactor">
    <cofactor evidence="3">
        <name>Mg(2+)</name>
        <dbReference type="ChEBI" id="CHEBI:18420"/>
    </cofactor>
</comment>
<evidence type="ECO:0000313" key="7">
    <source>
        <dbReference type="Proteomes" id="UP000199632"/>
    </source>
</evidence>
<feature type="domain" description="4'-phosphopantetheinyl transferase N-terminal" evidence="5">
    <location>
        <begin position="27"/>
        <end position="94"/>
    </location>
</feature>
<dbReference type="GO" id="GO:0009239">
    <property type="term" value="P:enterobactin biosynthetic process"/>
    <property type="evidence" value="ECO:0007669"/>
    <property type="project" value="InterPro"/>
</dbReference>